<dbReference type="SUPFAM" id="SSF53383">
    <property type="entry name" value="PLP-dependent transferases"/>
    <property type="match status" value="1"/>
</dbReference>
<dbReference type="PANTHER" id="PTHR11601">
    <property type="entry name" value="CYSTEINE DESULFURYLASE FAMILY MEMBER"/>
    <property type="match status" value="1"/>
</dbReference>
<organism evidence="3">
    <name type="scientific">marine sediment metagenome</name>
    <dbReference type="NCBI Taxonomy" id="412755"/>
    <lineage>
        <taxon>unclassified sequences</taxon>
        <taxon>metagenomes</taxon>
        <taxon>ecological metagenomes</taxon>
    </lineage>
</organism>
<dbReference type="InterPro" id="IPR015424">
    <property type="entry name" value="PyrdxlP-dep_Trfase"/>
</dbReference>
<protein>
    <recommendedName>
        <fullName evidence="2">Aminotransferase class V domain-containing protein</fullName>
    </recommendedName>
</protein>
<dbReference type="InterPro" id="IPR000192">
    <property type="entry name" value="Aminotrans_V_dom"/>
</dbReference>
<name>X0VLL0_9ZZZZ</name>
<comment type="cofactor">
    <cofactor evidence="1">
        <name>pyridoxal 5'-phosphate</name>
        <dbReference type="ChEBI" id="CHEBI:597326"/>
    </cofactor>
</comment>
<evidence type="ECO:0000256" key="1">
    <source>
        <dbReference type="ARBA" id="ARBA00001933"/>
    </source>
</evidence>
<dbReference type="InterPro" id="IPR015422">
    <property type="entry name" value="PyrdxlP-dep_Trfase_small"/>
</dbReference>
<dbReference type="Gene3D" id="3.90.1150.10">
    <property type="entry name" value="Aspartate Aminotransferase, domain 1"/>
    <property type="match status" value="1"/>
</dbReference>
<reference evidence="3" key="1">
    <citation type="journal article" date="2014" name="Front. Microbiol.">
        <title>High frequency of phylogenetically diverse reductive dehalogenase-homologous genes in deep subseafloor sedimentary metagenomes.</title>
        <authorList>
            <person name="Kawai M."/>
            <person name="Futagami T."/>
            <person name="Toyoda A."/>
            <person name="Takaki Y."/>
            <person name="Nishi S."/>
            <person name="Hori S."/>
            <person name="Arai W."/>
            <person name="Tsubouchi T."/>
            <person name="Morono Y."/>
            <person name="Uchiyama I."/>
            <person name="Ito T."/>
            <person name="Fujiyama A."/>
            <person name="Inagaki F."/>
            <person name="Takami H."/>
        </authorList>
    </citation>
    <scope>NUCLEOTIDE SEQUENCE</scope>
    <source>
        <strain evidence="3">Expedition CK06-06</strain>
    </source>
</reference>
<dbReference type="PANTHER" id="PTHR11601:SF34">
    <property type="entry name" value="CYSTEINE DESULFURASE"/>
    <property type="match status" value="1"/>
</dbReference>
<accession>X0VLL0</accession>
<evidence type="ECO:0000313" key="3">
    <source>
        <dbReference type="EMBL" id="GAG19219.1"/>
    </source>
</evidence>
<feature type="non-terminal residue" evidence="3">
    <location>
        <position position="1"/>
    </location>
</feature>
<comment type="caution">
    <text evidence="3">The sequence shown here is derived from an EMBL/GenBank/DDBJ whole genome shotgun (WGS) entry which is preliminary data.</text>
</comment>
<gene>
    <name evidence="3" type="ORF">S01H1_50948</name>
</gene>
<sequence length="109" mass="11476">PDTRLTGHPTHRLPNSASFVFKGIEGEAILLGLDLQGVAASTGSACSSASREASHVLRAMGLPAQLCRGSLRLTLGKNNTEEDVDHVLSILPGIVSRLRAMSPLYGQDV</sequence>
<feature type="domain" description="Aminotransferase class V" evidence="2">
    <location>
        <begin position="2"/>
        <end position="86"/>
    </location>
</feature>
<dbReference type="EMBL" id="BARS01032852">
    <property type="protein sequence ID" value="GAG19219.1"/>
    <property type="molecule type" value="Genomic_DNA"/>
</dbReference>
<dbReference type="Pfam" id="PF00266">
    <property type="entry name" value="Aminotran_5"/>
    <property type="match status" value="1"/>
</dbReference>
<evidence type="ECO:0000259" key="2">
    <source>
        <dbReference type="Pfam" id="PF00266"/>
    </source>
</evidence>
<dbReference type="AlphaFoldDB" id="X0VLL0"/>
<proteinExistence type="predicted"/>